<evidence type="ECO:0000313" key="3">
    <source>
        <dbReference type="Proteomes" id="UP000019373"/>
    </source>
</evidence>
<dbReference type="AlphaFoldDB" id="U1HI27"/>
<feature type="region of interest" description="Disordered" evidence="1">
    <location>
        <begin position="1"/>
        <end position="110"/>
    </location>
</feature>
<dbReference type="RefSeq" id="XP_007804505.1">
    <property type="nucleotide sequence ID" value="XM_007806314.1"/>
</dbReference>
<proteinExistence type="predicted"/>
<dbReference type="OrthoDB" id="10643969at2759"/>
<evidence type="ECO:0000313" key="2">
    <source>
        <dbReference type="EMBL" id="ERF69840.1"/>
    </source>
</evidence>
<name>U1HI27_ENDPU</name>
<reference evidence="3" key="1">
    <citation type="journal article" date="2014" name="BMC Genomics">
        <title>Genome characteristics reveal the impact of lichenization on lichen-forming fungus Endocarpon pusillum Hedwig (Verrucariales, Ascomycota).</title>
        <authorList>
            <person name="Wang Y.-Y."/>
            <person name="Liu B."/>
            <person name="Zhang X.-Y."/>
            <person name="Zhou Q.-M."/>
            <person name="Zhang T."/>
            <person name="Li H."/>
            <person name="Yu Y.-F."/>
            <person name="Zhang X.-L."/>
            <person name="Hao X.-Y."/>
            <person name="Wang M."/>
            <person name="Wang L."/>
            <person name="Wei J.-C."/>
        </authorList>
    </citation>
    <scope>NUCLEOTIDE SEQUENCE [LARGE SCALE GENOMIC DNA]</scope>
    <source>
        <strain evidence="3">Z07020 / HMAS-L-300199</strain>
    </source>
</reference>
<organism evidence="2 3">
    <name type="scientific">Endocarpon pusillum (strain Z07020 / HMAS-L-300199)</name>
    <name type="common">Lichen-forming fungus</name>
    <dbReference type="NCBI Taxonomy" id="1263415"/>
    <lineage>
        <taxon>Eukaryota</taxon>
        <taxon>Fungi</taxon>
        <taxon>Dikarya</taxon>
        <taxon>Ascomycota</taxon>
        <taxon>Pezizomycotina</taxon>
        <taxon>Eurotiomycetes</taxon>
        <taxon>Chaetothyriomycetidae</taxon>
        <taxon>Verrucariales</taxon>
        <taxon>Verrucariaceae</taxon>
        <taxon>Endocarpon</taxon>
    </lineage>
</organism>
<protein>
    <submittedName>
        <fullName evidence="2">Uncharacterized protein</fullName>
    </submittedName>
</protein>
<feature type="compositionally biased region" description="Basic and acidic residues" evidence="1">
    <location>
        <begin position="1"/>
        <end position="12"/>
    </location>
</feature>
<dbReference type="GeneID" id="19243891"/>
<dbReference type="EMBL" id="KE721376">
    <property type="protein sequence ID" value="ERF69840.1"/>
    <property type="molecule type" value="Genomic_DNA"/>
</dbReference>
<gene>
    <name evidence="2" type="ORF">EPUS_09056</name>
</gene>
<dbReference type="Proteomes" id="UP000019373">
    <property type="component" value="Unassembled WGS sequence"/>
</dbReference>
<feature type="compositionally biased region" description="Basic residues" evidence="1">
    <location>
        <begin position="78"/>
        <end position="95"/>
    </location>
</feature>
<keyword evidence="3" id="KW-1185">Reference proteome</keyword>
<feature type="compositionally biased region" description="Basic and acidic residues" evidence="1">
    <location>
        <begin position="22"/>
        <end position="77"/>
    </location>
</feature>
<accession>U1HI27</accession>
<sequence>MGLEELWKRKWQEVAPRSRSSYRHEDGHGERELQRDWDNQSRSKDYQSKSKDYRSRSRDDRSRDDRSRDDRSRDDRSRSRRKESRRDKRTKKSNGKKSSSDSDSESESSDDEDVEARYCRACELALAKCRIWNVPNPAARLESQKYFLKPPICLKHFHSKDVVKDDELISPEDLWKEMKAREPCDVCDAAKKAARPLPSPYENARTEGEKYFLPIPICARHRKREDIVCENEIVSVRKYWKTLKKKEVCMACEAAKKWCSPLQMVNNHALTEGERWFYPSPLCLRHKDRRKILVDAEMIKMEDYWKIRVEATREEARKVAEKKRDSG</sequence>
<dbReference type="HOGENOM" id="CLU_850003_0_0_1"/>
<evidence type="ECO:0000256" key="1">
    <source>
        <dbReference type="SAM" id="MobiDB-lite"/>
    </source>
</evidence>